<dbReference type="PANTHER" id="PTHR39184:SF1">
    <property type="entry name" value="PBSX PHAGE TERMINASE LARGE SUBUNIT"/>
    <property type="match status" value="1"/>
</dbReference>
<dbReference type="InterPro" id="IPR052380">
    <property type="entry name" value="Viral_DNA_packaging_terminase"/>
</dbReference>
<dbReference type="EMBL" id="JACRSU010000001">
    <property type="protein sequence ID" value="MBC8540197.1"/>
    <property type="molecule type" value="Genomic_DNA"/>
</dbReference>
<dbReference type="Gene3D" id="3.30.420.280">
    <property type="match status" value="1"/>
</dbReference>
<reference evidence="1" key="1">
    <citation type="submission" date="2020-08" db="EMBL/GenBank/DDBJ databases">
        <title>Genome public.</title>
        <authorList>
            <person name="Liu C."/>
            <person name="Sun Q."/>
        </authorList>
    </citation>
    <scope>NUCLEOTIDE SEQUENCE</scope>
    <source>
        <strain evidence="1">H8</strain>
    </source>
</reference>
<dbReference type="RefSeq" id="WP_249311312.1">
    <property type="nucleotide sequence ID" value="NZ_JACRSU010000001.1"/>
</dbReference>
<evidence type="ECO:0000313" key="1">
    <source>
        <dbReference type="EMBL" id="MBC8540197.1"/>
    </source>
</evidence>
<dbReference type="InterPro" id="IPR027417">
    <property type="entry name" value="P-loop_NTPase"/>
</dbReference>
<name>A0A926HU45_9FIRM</name>
<dbReference type="InterPro" id="IPR006437">
    <property type="entry name" value="Phage_terminase_lsu"/>
</dbReference>
<dbReference type="AlphaFoldDB" id="A0A926HU45"/>
<dbReference type="Gene3D" id="3.40.50.300">
    <property type="entry name" value="P-loop containing nucleotide triphosphate hydrolases"/>
    <property type="match status" value="1"/>
</dbReference>
<evidence type="ECO:0000313" key="2">
    <source>
        <dbReference type="Proteomes" id="UP000611762"/>
    </source>
</evidence>
<protein>
    <submittedName>
        <fullName evidence="1">PBSX family phage terminase large subunit</fullName>
    </submittedName>
</protein>
<accession>A0A926HU45</accession>
<comment type="caution">
    <text evidence="1">The sequence shown here is derived from an EMBL/GenBank/DDBJ whole genome shotgun (WGS) entry which is preliminary data.</text>
</comment>
<proteinExistence type="predicted"/>
<dbReference type="PANTHER" id="PTHR39184">
    <property type="match status" value="1"/>
</dbReference>
<dbReference type="NCBIfam" id="TIGR01547">
    <property type="entry name" value="phage_term_2"/>
    <property type="match status" value="1"/>
</dbReference>
<dbReference type="Proteomes" id="UP000611762">
    <property type="component" value="Unassembled WGS sequence"/>
</dbReference>
<organism evidence="1 2">
    <name type="scientific">Congzhengia minquanensis</name>
    <dbReference type="NCBI Taxonomy" id="2763657"/>
    <lineage>
        <taxon>Bacteria</taxon>
        <taxon>Bacillati</taxon>
        <taxon>Bacillota</taxon>
        <taxon>Clostridia</taxon>
        <taxon>Eubacteriales</taxon>
        <taxon>Oscillospiraceae</taxon>
        <taxon>Congzhengia</taxon>
    </lineage>
</organism>
<dbReference type="Pfam" id="PF03237">
    <property type="entry name" value="Terminase_6N"/>
    <property type="match status" value="1"/>
</dbReference>
<keyword evidence="2" id="KW-1185">Reference proteome</keyword>
<sequence length="409" mass="46159">MTFTKKQQELLKIFKSGKLKRLNILSGSVRSGKTWISLVLWAFWVLVSPKDRVYLMAAKTLTSLKRNCLDLLVSLVGEANFTYSLSLKQGRLFGRKIVLEGASDSRAEGKIRGLTLGGAYVDELTLIAEDFFTMLLSRLSEPGAKLFATTNPDNPRHYIKKKYLDRAGELDLFLEEFLIDDNSFLPPAYVAGLKKEFTGVFYERFILGRWVAAEGAIYKLFADSTNRFLLAEPPEIAFASVGVDFGGNKSATAFVLTGFTKGLKEVVVLDEFYLKDKISPAELEEHFVNFIRKSKESYRLYDAWCDNAETTLIRGLENAAAKERLALNVRNAIKGPIVDRIRLFNSLMSYGRFFVLEHCVHVTDALCSAVWDDNSLEDRRLDDGSFNVDSLDALEYATENYRNDLIDMG</sequence>
<gene>
    <name evidence="1" type="ORF">H8698_04315</name>
</gene>